<dbReference type="Pfam" id="PF12698">
    <property type="entry name" value="ABC2_membrane_3"/>
    <property type="match status" value="1"/>
</dbReference>
<dbReference type="PANTHER" id="PTHR19229">
    <property type="entry name" value="ATP-BINDING CASSETTE TRANSPORTER SUBFAMILY A ABCA"/>
    <property type="match status" value="1"/>
</dbReference>
<evidence type="ECO:0000256" key="7">
    <source>
        <dbReference type="ARBA" id="ARBA00022840"/>
    </source>
</evidence>
<feature type="transmembrane region" description="Helical" evidence="11">
    <location>
        <begin position="380"/>
        <end position="398"/>
    </location>
</feature>
<evidence type="ECO:0000256" key="4">
    <source>
        <dbReference type="ARBA" id="ARBA00022692"/>
    </source>
</evidence>
<organism evidence="13 14">
    <name type="scientific">Modicella reniformis</name>
    <dbReference type="NCBI Taxonomy" id="1440133"/>
    <lineage>
        <taxon>Eukaryota</taxon>
        <taxon>Fungi</taxon>
        <taxon>Fungi incertae sedis</taxon>
        <taxon>Mucoromycota</taxon>
        <taxon>Mortierellomycotina</taxon>
        <taxon>Mortierellomycetes</taxon>
        <taxon>Mortierellales</taxon>
        <taxon>Mortierellaceae</taxon>
        <taxon>Modicella</taxon>
    </lineage>
</organism>
<keyword evidence="7" id="KW-0067">ATP-binding</keyword>
<evidence type="ECO:0000256" key="9">
    <source>
        <dbReference type="ARBA" id="ARBA00023136"/>
    </source>
</evidence>
<keyword evidence="4 11" id="KW-0812">Transmembrane</keyword>
<dbReference type="GO" id="GO:0140359">
    <property type="term" value="F:ABC-type transporter activity"/>
    <property type="evidence" value="ECO:0007669"/>
    <property type="project" value="InterPro"/>
</dbReference>
<dbReference type="EMBL" id="JAAAHW010006335">
    <property type="protein sequence ID" value="KAF9962998.1"/>
    <property type="molecule type" value="Genomic_DNA"/>
</dbReference>
<dbReference type="Proteomes" id="UP000749646">
    <property type="component" value="Unassembled WGS sequence"/>
</dbReference>
<feature type="compositionally biased region" description="Low complexity" evidence="10">
    <location>
        <begin position="895"/>
        <end position="904"/>
    </location>
</feature>
<dbReference type="GO" id="GO:0016020">
    <property type="term" value="C:membrane"/>
    <property type="evidence" value="ECO:0007669"/>
    <property type="project" value="UniProtKB-SubCell"/>
</dbReference>
<accession>A0A9P6M2C7</accession>
<evidence type="ECO:0000313" key="13">
    <source>
        <dbReference type="EMBL" id="KAF9962998.1"/>
    </source>
</evidence>
<dbReference type="InterPro" id="IPR013525">
    <property type="entry name" value="ABC2_TM"/>
</dbReference>
<evidence type="ECO:0000259" key="12">
    <source>
        <dbReference type="PROSITE" id="PS50893"/>
    </source>
</evidence>
<feature type="transmembrane region" description="Helical" evidence="11">
    <location>
        <begin position="38"/>
        <end position="56"/>
    </location>
</feature>
<keyword evidence="5" id="KW-0677">Repeat</keyword>
<dbReference type="InterPro" id="IPR027417">
    <property type="entry name" value="P-loop_NTPase"/>
</dbReference>
<reference evidence="13" key="1">
    <citation type="journal article" date="2020" name="Fungal Divers.">
        <title>Resolving the Mortierellaceae phylogeny through synthesis of multi-gene phylogenetics and phylogenomics.</title>
        <authorList>
            <person name="Vandepol N."/>
            <person name="Liber J."/>
            <person name="Desiro A."/>
            <person name="Na H."/>
            <person name="Kennedy M."/>
            <person name="Barry K."/>
            <person name="Grigoriev I.V."/>
            <person name="Miller A.N."/>
            <person name="O'Donnell K."/>
            <person name="Stajich J.E."/>
            <person name="Bonito G."/>
        </authorList>
    </citation>
    <scope>NUCLEOTIDE SEQUENCE</scope>
    <source>
        <strain evidence="13">MES-2147</strain>
    </source>
</reference>
<dbReference type="GO" id="GO:0005524">
    <property type="term" value="F:ATP binding"/>
    <property type="evidence" value="ECO:0007669"/>
    <property type="project" value="UniProtKB-KW"/>
</dbReference>
<keyword evidence="3" id="KW-0813">Transport</keyword>
<feature type="transmembrane region" description="Helical" evidence="11">
    <location>
        <begin position="456"/>
        <end position="476"/>
    </location>
</feature>
<sequence length="958" mass="106960">MEEISYNRNNHNQNTIHFNSKSEKLEHDPLPPAVDFTVIWPVLLVLFCLIFSLMAGGDSIGFKGTVGFCTNEADPQTSMSFGLKKVPQPPTGKQSTAWYPAKFEPSTSENPLPCVRWFGESYPIKTPFENITTTEPHSYYTPPPTSSWFNWLFQKKSRENNSQDDQPVLWGMPSINQTVYYTTANAQIAQALGTFPGVNQSFFSTTWPPKDPNIVYNATGTGILGAIPVRFASSGEYLPSNGSRKPEFTVKFSAPRFLPFQNQEALDQAIVEMVTRLTNRSSYSYDERMPFGGVIFNGLNPQQSNVKMTMQFGQQPTSYYGPSLPTSGLRQMIMMTQISNALVKTKFAGQYVISQGLRALPMEWKTDSFNGYNLNRLSEHLFPFGLSFLLPTFVSIMVTEKENRHRMMMAMNGLKSSSYYLGHYVEFMTMQLILSLFFSLAALAVRSPFILRTNPLIVVVLLIVWSHVQVAMAFVFASLFSSTRRATLIVYFFVAISCIMASVAKQIFKDGVPFAWFIHPSFSFFNILARSLKTLTESSLLYFYSYFDAVAPSEYGVQKPWHFPITYFFRKRKASRDPESHVTSHARDAAAHPGDDDKLEGADADVYAERDRVRTQYDPSKTPLIIDNLFHRYPGKIEPALRGMSFGVETNSVLGLLGPNGAGKSTMIHLLTGLYSPTSGTAHVAGADIRTDMATVHSKIGVCPQHDILWGELSVADHLLFYSRLRGIPPRLEQQAVTFAIASVSLTKFRDRAIKGLSGGERRRVSIAIALLGDNSVIFLDEPSTGLDPAVRRVIWDIINRVKVNRTIVLTTHSMEEADILSDRIAIMTTGRLRCIGTSLHLKELYGSGFRLNITSKPGLLEEACESVANQLLKGMKYRRIDKFTNATTFEFEPQQQQQQQSSSGSGGRGQLSKIFSSLSQPAMFPAVEDWGVSQTSLEDVFIKIVTEGDSAIAMPAL</sequence>
<dbReference type="PROSITE" id="PS00211">
    <property type="entry name" value="ABC_TRANSPORTER_1"/>
    <property type="match status" value="1"/>
</dbReference>
<name>A0A9P6M2C7_9FUNG</name>
<feature type="region of interest" description="Disordered" evidence="10">
    <location>
        <begin position="889"/>
        <end position="911"/>
    </location>
</feature>
<dbReference type="InterPro" id="IPR026082">
    <property type="entry name" value="ABCA"/>
</dbReference>
<dbReference type="CDD" id="cd03263">
    <property type="entry name" value="ABC_subfamily_A"/>
    <property type="match status" value="1"/>
</dbReference>
<evidence type="ECO:0000256" key="1">
    <source>
        <dbReference type="ARBA" id="ARBA00004141"/>
    </source>
</evidence>
<comment type="similarity">
    <text evidence="2">Belongs to the ABC transporter superfamily. ABCA family.</text>
</comment>
<evidence type="ECO:0000256" key="6">
    <source>
        <dbReference type="ARBA" id="ARBA00022741"/>
    </source>
</evidence>
<dbReference type="PANTHER" id="PTHR19229:SF36">
    <property type="entry name" value="ATP-BINDING CASSETTE SUB-FAMILY A MEMBER 2"/>
    <property type="match status" value="1"/>
</dbReference>
<feature type="domain" description="ABC transporter" evidence="12">
    <location>
        <begin position="624"/>
        <end position="855"/>
    </location>
</feature>
<evidence type="ECO:0000256" key="10">
    <source>
        <dbReference type="SAM" id="MobiDB-lite"/>
    </source>
</evidence>
<comment type="caution">
    <text evidence="13">The sequence shown here is derived from an EMBL/GenBank/DDBJ whole genome shotgun (WGS) entry which is preliminary data.</text>
</comment>
<evidence type="ECO:0000313" key="14">
    <source>
        <dbReference type="Proteomes" id="UP000749646"/>
    </source>
</evidence>
<gene>
    <name evidence="13" type="ORF">BGZ65_006714</name>
</gene>
<dbReference type="GO" id="GO:0016887">
    <property type="term" value="F:ATP hydrolysis activity"/>
    <property type="evidence" value="ECO:0007669"/>
    <property type="project" value="InterPro"/>
</dbReference>
<dbReference type="PROSITE" id="PS50893">
    <property type="entry name" value="ABC_TRANSPORTER_2"/>
    <property type="match status" value="1"/>
</dbReference>
<protein>
    <recommendedName>
        <fullName evidence="12">ABC transporter domain-containing protein</fullName>
    </recommendedName>
</protein>
<evidence type="ECO:0000256" key="3">
    <source>
        <dbReference type="ARBA" id="ARBA00022448"/>
    </source>
</evidence>
<feature type="transmembrane region" description="Helical" evidence="11">
    <location>
        <begin position="488"/>
        <end position="508"/>
    </location>
</feature>
<keyword evidence="8 11" id="KW-1133">Transmembrane helix</keyword>
<dbReference type="Gene3D" id="3.40.50.300">
    <property type="entry name" value="P-loop containing nucleotide triphosphate hydrolases"/>
    <property type="match status" value="1"/>
</dbReference>
<dbReference type="GO" id="GO:0005319">
    <property type="term" value="F:lipid transporter activity"/>
    <property type="evidence" value="ECO:0007669"/>
    <property type="project" value="TreeGrafter"/>
</dbReference>
<dbReference type="AlphaFoldDB" id="A0A9P6M2C7"/>
<keyword evidence="14" id="KW-1185">Reference proteome</keyword>
<comment type="subcellular location">
    <subcellularLocation>
        <location evidence="1">Membrane</location>
        <topology evidence="1">Multi-pass membrane protein</topology>
    </subcellularLocation>
</comment>
<evidence type="ECO:0000256" key="5">
    <source>
        <dbReference type="ARBA" id="ARBA00022737"/>
    </source>
</evidence>
<keyword evidence="9 11" id="KW-0472">Membrane</keyword>
<dbReference type="SUPFAM" id="SSF52540">
    <property type="entry name" value="P-loop containing nucleoside triphosphate hydrolases"/>
    <property type="match status" value="1"/>
</dbReference>
<evidence type="ECO:0000256" key="8">
    <source>
        <dbReference type="ARBA" id="ARBA00022989"/>
    </source>
</evidence>
<evidence type="ECO:0000256" key="2">
    <source>
        <dbReference type="ARBA" id="ARBA00008869"/>
    </source>
</evidence>
<proteinExistence type="inferred from homology"/>
<feature type="transmembrane region" description="Helical" evidence="11">
    <location>
        <begin position="419"/>
        <end position="444"/>
    </location>
</feature>
<dbReference type="InterPro" id="IPR003593">
    <property type="entry name" value="AAA+_ATPase"/>
</dbReference>
<dbReference type="Pfam" id="PF00005">
    <property type="entry name" value="ABC_tran"/>
    <property type="match status" value="1"/>
</dbReference>
<dbReference type="SMART" id="SM00382">
    <property type="entry name" value="AAA"/>
    <property type="match status" value="1"/>
</dbReference>
<dbReference type="InterPro" id="IPR003439">
    <property type="entry name" value="ABC_transporter-like_ATP-bd"/>
</dbReference>
<evidence type="ECO:0000256" key="11">
    <source>
        <dbReference type="SAM" id="Phobius"/>
    </source>
</evidence>
<feature type="region of interest" description="Disordered" evidence="10">
    <location>
        <begin position="580"/>
        <end position="603"/>
    </location>
</feature>
<dbReference type="OrthoDB" id="8061355at2759"/>
<dbReference type="InterPro" id="IPR017871">
    <property type="entry name" value="ABC_transporter-like_CS"/>
</dbReference>
<dbReference type="FunFam" id="3.40.50.300:FF:000665">
    <property type="entry name" value="ABC transporter A family member 2"/>
    <property type="match status" value="1"/>
</dbReference>
<keyword evidence="6" id="KW-0547">Nucleotide-binding</keyword>